<feature type="compositionally biased region" description="Gly residues" evidence="1">
    <location>
        <begin position="268"/>
        <end position="284"/>
    </location>
</feature>
<name>A0A183V2K9_TOXCA</name>
<protein>
    <submittedName>
        <fullName evidence="4">Caprin-1_dimer domain-containing protein</fullName>
    </submittedName>
</protein>
<dbReference type="Proteomes" id="UP000050794">
    <property type="component" value="Unassembled WGS sequence"/>
</dbReference>
<keyword evidence="3" id="KW-1185">Reference proteome</keyword>
<dbReference type="AlphaFoldDB" id="A0A183V2K9"/>
<gene>
    <name evidence="2" type="ORF">TCNE_LOCUS14979</name>
</gene>
<evidence type="ECO:0000313" key="3">
    <source>
        <dbReference type="Proteomes" id="UP000050794"/>
    </source>
</evidence>
<organism evidence="3 4">
    <name type="scientific">Toxocara canis</name>
    <name type="common">Canine roundworm</name>
    <dbReference type="NCBI Taxonomy" id="6265"/>
    <lineage>
        <taxon>Eukaryota</taxon>
        <taxon>Metazoa</taxon>
        <taxon>Ecdysozoa</taxon>
        <taxon>Nematoda</taxon>
        <taxon>Chromadorea</taxon>
        <taxon>Rhabditida</taxon>
        <taxon>Spirurina</taxon>
        <taxon>Ascaridomorpha</taxon>
        <taxon>Ascaridoidea</taxon>
        <taxon>Toxocaridae</taxon>
        <taxon>Toxocara</taxon>
    </lineage>
</organism>
<evidence type="ECO:0000256" key="1">
    <source>
        <dbReference type="SAM" id="MobiDB-lite"/>
    </source>
</evidence>
<sequence>MDNAGSGRLPKPELEAGSNEGSWRSTFRRSCFSMCDATVKGNVLSNPFFLLEELIAKKRRSLEIRLQQYDEDERNGKKMSEEQHKARWHVGEVETQLEFMEDVTKMLTTSMKRCNRAAEELLERVANCECVPDAEFVLLTASEGEEEEECEQKELVMGSESFETLKADPKQRVLETEQLQFHVLTGVKTGTVPHKELSESGGPIIDSSEGKVSKNGSSPFTDPETGEQGHAEQSQHGAAQTAESVSSQPAGQHYPSSRSHHQVSRRAGSGGKVSGFRTGGGYVNRGGRRRGSRARGLPYVSGNGGASCGLYGNSYNCGPTWYHRQSGLNFTNDFQ</sequence>
<proteinExistence type="predicted"/>
<reference evidence="2 3" key="2">
    <citation type="submission" date="2018-11" db="EMBL/GenBank/DDBJ databases">
        <authorList>
            <consortium name="Pathogen Informatics"/>
        </authorList>
    </citation>
    <scope>NUCLEOTIDE SEQUENCE [LARGE SCALE GENOMIC DNA]</scope>
</reference>
<reference evidence="4" key="1">
    <citation type="submission" date="2016-06" db="UniProtKB">
        <authorList>
            <consortium name="WormBaseParasite"/>
        </authorList>
    </citation>
    <scope>IDENTIFICATION</scope>
</reference>
<evidence type="ECO:0000313" key="2">
    <source>
        <dbReference type="EMBL" id="VDM46300.1"/>
    </source>
</evidence>
<feature type="region of interest" description="Disordered" evidence="1">
    <location>
        <begin position="1"/>
        <end position="21"/>
    </location>
</feature>
<evidence type="ECO:0000313" key="4">
    <source>
        <dbReference type="WBParaSite" id="TCNE_0001497901-mRNA-1"/>
    </source>
</evidence>
<accession>A0A183V2K9</accession>
<dbReference type="WBParaSite" id="TCNE_0001497901-mRNA-1">
    <property type="protein sequence ID" value="TCNE_0001497901-mRNA-1"/>
    <property type="gene ID" value="TCNE_0001497901"/>
</dbReference>
<dbReference type="EMBL" id="UYWY01022562">
    <property type="protein sequence ID" value="VDM46300.1"/>
    <property type="molecule type" value="Genomic_DNA"/>
</dbReference>
<feature type="region of interest" description="Disordered" evidence="1">
    <location>
        <begin position="192"/>
        <end position="297"/>
    </location>
</feature>
<feature type="compositionally biased region" description="Polar residues" evidence="1">
    <location>
        <begin position="231"/>
        <end position="257"/>
    </location>
</feature>